<protein>
    <submittedName>
        <fullName evidence="1">Uncharacterized protein</fullName>
    </submittedName>
</protein>
<evidence type="ECO:0000313" key="1">
    <source>
        <dbReference type="EMBL" id="CAH9092878.1"/>
    </source>
</evidence>
<gene>
    <name evidence="1" type="ORF">CEURO_LOCUS12138</name>
</gene>
<comment type="caution">
    <text evidence="1">The sequence shown here is derived from an EMBL/GenBank/DDBJ whole genome shotgun (WGS) entry which is preliminary data.</text>
</comment>
<dbReference type="AlphaFoldDB" id="A0A9P1EBU8"/>
<dbReference type="Proteomes" id="UP001152484">
    <property type="component" value="Unassembled WGS sequence"/>
</dbReference>
<reference evidence="1" key="1">
    <citation type="submission" date="2022-07" db="EMBL/GenBank/DDBJ databases">
        <authorList>
            <person name="Macas J."/>
            <person name="Novak P."/>
            <person name="Neumann P."/>
        </authorList>
    </citation>
    <scope>NUCLEOTIDE SEQUENCE</scope>
</reference>
<dbReference type="EMBL" id="CAMAPE010000029">
    <property type="protein sequence ID" value="CAH9092878.1"/>
    <property type="molecule type" value="Genomic_DNA"/>
</dbReference>
<sequence length="314" mass="34065">MAPGIDTPTTNALTTHVDATEHAVKRDVLVSDAQRPGFAAPYAADLTVNGSNAQGCLEVSDPSPSNYAVYTNGVPFENIENGVTSQNCSELVAQVDLSPSFLVDSLKNDNTVALLHDFVAQIDNEHTDIDAEDVSVLVEAGCKAPGTEHISNFVALVDILPYTEIVSPAETEVGNEEPSSDPSFVTHMDCTTPDPPMSDDDILSEDTPIITNLALSGPPPNEEQNGFTQVKTRKNKINCTKPLNGTPEGPGLFYEVGYSSHPMITRSQSKYPQHEDDYYIYLVDASLDSPQKLAAALQRYKSSRPEEKTYQHHL</sequence>
<accession>A0A9P1EBU8</accession>
<keyword evidence="2" id="KW-1185">Reference proteome</keyword>
<evidence type="ECO:0000313" key="2">
    <source>
        <dbReference type="Proteomes" id="UP001152484"/>
    </source>
</evidence>
<name>A0A9P1EBU8_CUSEU</name>
<proteinExistence type="predicted"/>
<dbReference type="OrthoDB" id="10451047at2759"/>
<organism evidence="1 2">
    <name type="scientific">Cuscuta europaea</name>
    <name type="common">European dodder</name>
    <dbReference type="NCBI Taxonomy" id="41803"/>
    <lineage>
        <taxon>Eukaryota</taxon>
        <taxon>Viridiplantae</taxon>
        <taxon>Streptophyta</taxon>
        <taxon>Embryophyta</taxon>
        <taxon>Tracheophyta</taxon>
        <taxon>Spermatophyta</taxon>
        <taxon>Magnoliopsida</taxon>
        <taxon>eudicotyledons</taxon>
        <taxon>Gunneridae</taxon>
        <taxon>Pentapetalae</taxon>
        <taxon>asterids</taxon>
        <taxon>lamiids</taxon>
        <taxon>Solanales</taxon>
        <taxon>Convolvulaceae</taxon>
        <taxon>Cuscuteae</taxon>
        <taxon>Cuscuta</taxon>
        <taxon>Cuscuta subgen. Cuscuta</taxon>
    </lineage>
</organism>